<reference evidence="1" key="1">
    <citation type="submission" date="2019-12" db="EMBL/GenBank/DDBJ databases">
        <title>An insight into the sialome of adult female Ixodes ricinus ticks feeding for 6 days.</title>
        <authorList>
            <person name="Perner J."/>
            <person name="Ribeiro J.M.C."/>
        </authorList>
    </citation>
    <scope>NUCLEOTIDE SEQUENCE</scope>
    <source>
        <strain evidence="1">Semi-engorged</strain>
        <tissue evidence="1">Salivary glands</tissue>
    </source>
</reference>
<evidence type="ECO:0000313" key="1">
    <source>
        <dbReference type="EMBL" id="MXU95621.1"/>
    </source>
</evidence>
<dbReference type="EMBL" id="GIFC01013538">
    <property type="protein sequence ID" value="MXU95621.1"/>
    <property type="molecule type" value="Transcribed_RNA"/>
</dbReference>
<name>A0A6B0V1L2_IXORI</name>
<sequence length="190" mass="21152">MGLGLSVARVAVCASGLSACGGFHGWDAWIPLTGFAGAHSACFTARNSRTRSADRWNMQTCVTFSRSTFTKSLAVAIVELSEYLKLVSAAWCLRTPPTPSETLFPCPVAEKIHLAEGYGFRDNSLQLEAILEVRRRSVRYKNYFRKDWVMFINILFYGLYGQKSVSCVMCRVIVDNGKALRALLGQNHTR</sequence>
<proteinExistence type="predicted"/>
<accession>A0A6B0V1L2</accession>
<organism evidence="1">
    <name type="scientific">Ixodes ricinus</name>
    <name type="common">Common tick</name>
    <name type="synonym">Acarus ricinus</name>
    <dbReference type="NCBI Taxonomy" id="34613"/>
    <lineage>
        <taxon>Eukaryota</taxon>
        <taxon>Metazoa</taxon>
        <taxon>Ecdysozoa</taxon>
        <taxon>Arthropoda</taxon>
        <taxon>Chelicerata</taxon>
        <taxon>Arachnida</taxon>
        <taxon>Acari</taxon>
        <taxon>Parasitiformes</taxon>
        <taxon>Ixodida</taxon>
        <taxon>Ixodoidea</taxon>
        <taxon>Ixodidae</taxon>
        <taxon>Ixodinae</taxon>
        <taxon>Ixodes</taxon>
    </lineage>
</organism>
<protein>
    <submittedName>
        <fullName evidence="1">Putative secreted protein</fullName>
    </submittedName>
</protein>
<dbReference type="AlphaFoldDB" id="A0A6B0V1L2"/>